<dbReference type="AlphaFoldDB" id="A0AAE1BKT3"/>
<organism evidence="1 2">
    <name type="scientific">Petrolisthes cinctipes</name>
    <name type="common">Flat porcelain crab</name>
    <dbReference type="NCBI Taxonomy" id="88211"/>
    <lineage>
        <taxon>Eukaryota</taxon>
        <taxon>Metazoa</taxon>
        <taxon>Ecdysozoa</taxon>
        <taxon>Arthropoda</taxon>
        <taxon>Crustacea</taxon>
        <taxon>Multicrustacea</taxon>
        <taxon>Malacostraca</taxon>
        <taxon>Eumalacostraca</taxon>
        <taxon>Eucarida</taxon>
        <taxon>Decapoda</taxon>
        <taxon>Pleocyemata</taxon>
        <taxon>Anomura</taxon>
        <taxon>Galatheoidea</taxon>
        <taxon>Porcellanidae</taxon>
        <taxon>Petrolisthes</taxon>
    </lineage>
</organism>
<accession>A0AAE1BKT3</accession>
<evidence type="ECO:0000313" key="1">
    <source>
        <dbReference type="EMBL" id="KAK3852606.1"/>
    </source>
</evidence>
<proteinExistence type="predicted"/>
<reference evidence="1" key="1">
    <citation type="submission" date="2023-10" db="EMBL/GenBank/DDBJ databases">
        <title>Genome assemblies of two species of porcelain crab, Petrolisthes cinctipes and Petrolisthes manimaculis (Anomura: Porcellanidae).</title>
        <authorList>
            <person name="Angst P."/>
        </authorList>
    </citation>
    <scope>NUCLEOTIDE SEQUENCE</scope>
    <source>
        <strain evidence="1">PB745_01</strain>
        <tissue evidence="1">Gill</tissue>
    </source>
</reference>
<evidence type="ECO:0000313" key="2">
    <source>
        <dbReference type="Proteomes" id="UP001286313"/>
    </source>
</evidence>
<dbReference type="Proteomes" id="UP001286313">
    <property type="component" value="Unassembled WGS sequence"/>
</dbReference>
<gene>
    <name evidence="1" type="ORF">Pcinc_040815</name>
</gene>
<name>A0AAE1BKT3_PETCI</name>
<protein>
    <submittedName>
        <fullName evidence="1">Uncharacterized protein</fullName>
    </submittedName>
</protein>
<keyword evidence="2" id="KW-1185">Reference proteome</keyword>
<sequence length="90" mass="10054">MRFPGVCLVLIGVDQWKGAVGGVSPAPLLPLTSREQVVGGGRMRGSEPDSHPHRLTEGRDHASLLYFSFYFQRLVEWGAFRARQHHRPSS</sequence>
<comment type="caution">
    <text evidence="1">The sequence shown here is derived from an EMBL/GenBank/DDBJ whole genome shotgun (WGS) entry which is preliminary data.</text>
</comment>
<dbReference type="EMBL" id="JAWQEG010007337">
    <property type="protein sequence ID" value="KAK3852606.1"/>
    <property type="molecule type" value="Genomic_DNA"/>
</dbReference>